<keyword evidence="9" id="KW-1185">Reference proteome</keyword>
<feature type="compositionally biased region" description="Polar residues" evidence="6">
    <location>
        <begin position="1"/>
        <end position="16"/>
    </location>
</feature>
<dbReference type="GO" id="GO:0006979">
    <property type="term" value="P:response to oxidative stress"/>
    <property type="evidence" value="ECO:0007669"/>
    <property type="project" value="InterPro"/>
</dbReference>
<dbReference type="OMA" id="FGETEMQ"/>
<dbReference type="PANTHER" id="PTHR11475:SF4">
    <property type="entry name" value="CHORION PEROXIDASE"/>
    <property type="match status" value="1"/>
</dbReference>
<dbReference type="GO" id="GO:0005576">
    <property type="term" value="C:extracellular region"/>
    <property type="evidence" value="ECO:0007669"/>
    <property type="project" value="UniProtKB-SubCell"/>
</dbReference>
<gene>
    <name evidence="7" type="ORF">CAPTEDRAFT_134931</name>
</gene>
<reference evidence="7 9" key="2">
    <citation type="journal article" date="2013" name="Nature">
        <title>Insights into bilaterian evolution from three spiralian genomes.</title>
        <authorList>
            <person name="Simakov O."/>
            <person name="Marletaz F."/>
            <person name="Cho S.J."/>
            <person name="Edsinger-Gonzales E."/>
            <person name="Havlak P."/>
            <person name="Hellsten U."/>
            <person name="Kuo D.H."/>
            <person name="Larsson T."/>
            <person name="Lv J."/>
            <person name="Arendt D."/>
            <person name="Savage R."/>
            <person name="Osoegawa K."/>
            <person name="de Jong P."/>
            <person name="Grimwood J."/>
            <person name="Chapman J.A."/>
            <person name="Shapiro H."/>
            <person name="Aerts A."/>
            <person name="Otillar R.P."/>
            <person name="Terry A.Y."/>
            <person name="Boore J.L."/>
            <person name="Grigoriev I.V."/>
            <person name="Lindberg D.R."/>
            <person name="Seaver E.C."/>
            <person name="Weisblat D.A."/>
            <person name="Putnam N.H."/>
            <person name="Rokhsar D.S."/>
        </authorList>
    </citation>
    <scope>NUCLEOTIDE SEQUENCE</scope>
    <source>
        <strain evidence="7 9">I ESC-2004</strain>
    </source>
</reference>
<keyword evidence="5" id="KW-0349">Heme</keyword>
<dbReference type="GO" id="GO:0020037">
    <property type="term" value="F:heme binding"/>
    <property type="evidence" value="ECO:0007669"/>
    <property type="project" value="InterPro"/>
</dbReference>
<dbReference type="GO" id="GO:0046872">
    <property type="term" value="F:metal ion binding"/>
    <property type="evidence" value="ECO:0007669"/>
    <property type="project" value="UniProtKB-KW"/>
</dbReference>
<dbReference type="InterPro" id="IPR019791">
    <property type="entry name" value="Haem_peroxidase_animal"/>
</dbReference>
<dbReference type="GO" id="GO:0004601">
    <property type="term" value="F:peroxidase activity"/>
    <property type="evidence" value="ECO:0007669"/>
    <property type="project" value="InterPro"/>
</dbReference>
<proteinExistence type="predicted"/>
<evidence type="ECO:0000256" key="3">
    <source>
        <dbReference type="ARBA" id="ARBA00022729"/>
    </source>
</evidence>
<dbReference type="SUPFAM" id="SSF48113">
    <property type="entry name" value="Heme-dependent peroxidases"/>
    <property type="match status" value="1"/>
</dbReference>
<dbReference type="EnsemblMetazoa" id="CapteT134931">
    <property type="protein sequence ID" value="CapteP134931"/>
    <property type="gene ID" value="CapteG134931"/>
</dbReference>
<keyword evidence="4" id="KW-0325">Glycoprotein</keyword>
<keyword evidence="3" id="KW-0732">Signal</keyword>
<dbReference type="PANTHER" id="PTHR11475">
    <property type="entry name" value="OXIDASE/PEROXIDASE"/>
    <property type="match status" value="1"/>
</dbReference>
<organism evidence="7">
    <name type="scientific">Capitella teleta</name>
    <name type="common">Polychaete worm</name>
    <dbReference type="NCBI Taxonomy" id="283909"/>
    <lineage>
        <taxon>Eukaryota</taxon>
        <taxon>Metazoa</taxon>
        <taxon>Spiralia</taxon>
        <taxon>Lophotrochozoa</taxon>
        <taxon>Annelida</taxon>
        <taxon>Polychaeta</taxon>
        <taxon>Sedentaria</taxon>
        <taxon>Scolecida</taxon>
        <taxon>Capitellidae</taxon>
        <taxon>Capitella</taxon>
    </lineage>
</organism>
<feature type="region of interest" description="Disordered" evidence="6">
    <location>
        <begin position="1"/>
        <end position="20"/>
    </location>
</feature>
<evidence type="ECO:0000256" key="2">
    <source>
        <dbReference type="ARBA" id="ARBA00022525"/>
    </source>
</evidence>
<dbReference type="Gene3D" id="1.10.640.10">
    <property type="entry name" value="Haem peroxidase domain superfamily, animal type"/>
    <property type="match status" value="1"/>
</dbReference>
<name>R7TU77_CAPTE</name>
<keyword evidence="5" id="KW-0479">Metal-binding</keyword>
<sequence>MQFSSRTGDGSCNSLSDPIMGRSMTPFRRLVPAEYADGIQEMRYSKSGGPLPSARVISKNLFPDIDLPSSKITQMFVYFGQFLDHDLTRTAITEILKNPDEDSQPGQEACWPIPVPEDDSDFAYNRCIKFVRAMEVPSLSCYIGPREQLNQPTHWLDASMIYGDTVESIEELRDHSDMNRGKMAVTAHPGSNFRSFLKPLPPKVEFDPLCREVNATVQCFTAGDERINENAGLGVIHIAWLRQHNRIEEELHRLNPHWSGEKLFYQTKKIMTAALQHVTYNEQVPVILGPHLVQKWNIGLKQDGYDYSYNSKVDARIPNSFATAAYRFGHTLLHERLERVDAYDHVDDSLFLSSTFHRPMEIYNQHKGGVDSFIRGLAQGTTQAYDQFFTKQITKSLFTDRPPFGPGMDLVSINMQRGRDHGLPGYNSYREWCGFGRAHSFDDLAVHVTDPRALKGLKTVYKHVDDIDLFAGGVSESPVPEGVVGPTFACIIGETFQKLKIGDRFWYEYDHKNGFTPAQLQQIRRITMARIMCVNGDNIQTIQPWAFLRPHTPNSL</sequence>
<dbReference type="EMBL" id="AMQN01011002">
    <property type="status" value="NOT_ANNOTATED_CDS"/>
    <property type="molecule type" value="Genomic_DNA"/>
</dbReference>
<evidence type="ECO:0000256" key="6">
    <source>
        <dbReference type="SAM" id="MobiDB-lite"/>
    </source>
</evidence>
<evidence type="ECO:0000256" key="1">
    <source>
        <dbReference type="ARBA" id="ARBA00004613"/>
    </source>
</evidence>
<keyword evidence="2" id="KW-0964">Secreted</keyword>
<dbReference type="InterPro" id="IPR010255">
    <property type="entry name" value="Haem_peroxidase_sf"/>
</dbReference>
<dbReference type="InterPro" id="IPR037120">
    <property type="entry name" value="Haem_peroxidase_sf_animal"/>
</dbReference>
<dbReference type="STRING" id="283909.R7TU77"/>
<evidence type="ECO:0000313" key="9">
    <source>
        <dbReference type="Proteomes" id="UP000014760"/>
    </source>
</evidence>
<dbReference type="FunFam" id="1.10.640.10:FF:000003">
    <property type="entry name" value="chorion peroxidase"/>
    <property type="match status" value="1"/>
</dbReference>
<protein>
    <submittedName>
        <fullName evidence="7 8">Uncharacterized protein</fullName>
    </submittedName>
</protein>
<dbReference type="AlphaFoldDB" id="R7TU77"/>
<dbReference type="FunCoup" id="R7TU77">
    <property type="interactions" value="14"/>
</dbReference>
<dbReference type="Proteomes" id="UP000014760">
    <property type="component" value="Unassembled WGS sequence"/>
</dbReference>
<evidence type="ECO:0000313" key="7">
    <source>
        <dbReference type="EMBL" id="ELT97224.1"/>
    </source>
</evidence>
<feature type="binding site" description="axial binding residue" evidence="5">
    <location>
        <position position="330"/>
    </location>
    <ligand>
        <name>heme b</name>
        <dbReference type="ChEBI" id="CHEBI:60344"/>
    </ligand>
    <ligandPart>
        <name>Fe</name>
        <dbReference type="ChEBI" id="CHEBI:18248"/>
    </ligandPart>
</feature>
<dbReference type="EMBL" id="KB308629">
    <property type="protein sequence ID" value="ELT97224.1"/>
    <property type="molecule type" value="Genomic_DNA"/>
</dbReference>
<dbReference type="CDD" id="cd09823">
    <property type="entry name" value="peroxinectin_like"/>
    <property type="match status" value="1"/>
</dbReference>
<dbReference type="HOGENOM" id="CLU_027852_0_0_1"/>
<reference evidence="9" key="1">
    <citation type="submission" date="2012-12" db="EMBL/GenBank/DDBJ databases">
        <authorList>
            <person name="Hellsten U."/>
            <person name="Grimwood J."/>
            <person name="Chapman J.A."/>
            <person name="Shapiro H."/>
            <person name="Aerts A."/>
            <person name="Otillar R.P."/>
            <person name="Terry A.Y."/>
            <person name="Boore J.L."/>
            <person name="Simakov O."/>
            <person name="Marletaz F."/>
            <person name="Cho S.-J."/>
            <person name="Edsinger-Gonzales E."/>
            <person name="Havlak P."/>
            <person name="Kuo D.-H."/>
            <person name="Larsson T."/>
            <person name="Lv J."/>
            <person name="Arendt D."/>
            <person name="Savage R."/>
            <person name="Osoegawa K."/>
            <person name="de Jong P."/>
            <person name="Lindberg D.R."/>
            <person name="Seaver E.C."/>
            <person name="Weisblat D.A."/>
            <person name="Putnam N.H."/>
            <person name="Grigoriev I.V."/>
            <person name="Rokhsar D.S."/>
        </authorList>
    </citation>
    <scope>NUCLEOTIDE SEQUENCE</scope>
    <source>
        <strain evidence="9">I ESC-2004</strain>
    </source>
</reference>
<evidence type="ECO:0000256" key="5">
    <source>
        <dbReference type="PIRSR" id="PIRSR619791-2"/>
    </source>
</evidence>
<keyword evidence="5" id="KW-0408">Iron</keyword>
<evidence type="ECO:0000256" key="4">
    <source>
        <dbReference type="ARBA" id="ARBA00023180"/>
    </source>
</evidence>
<dbReference type="PRINTS" id="PR00457">
    <property type="entry name" value="ANPEROXIDASE"/>
</dbReference>
<dbReference type="OrthoDB" id="823504at2759"/>
<evidence type="ECO:0000313" key="8">
    <source>
        <dbReference type="EnsemblMetazoa" id="CapteP134931"/>
    </source>
</evidence>
<dbReference type="PROSITE" id="PS50292">
    <property type="entry name" value="PEROXIDASE_3"/>
    <property type="match status" value="1"/>
</dbReference>
<reference evidence="8" key="3">
    <citation type="submission" date="2015-06" db="UniProtKB">
        <authorList>
            <consortium name="EnsemblMetazoa"/>
        </authorList>
    </citation>
    <scope>IDENTIFICATION</scope>
</reference>
<dbReference type="Pfam" id="PF03098">
    <property type="entry name" value="An_peroxidase"/>
    <property type="match status" value="1"/>
</dbReference>
<accession>R7TU77</accession>
<comment type="subcellular location">
    <subcellularLocation>
        <location evidence="1">Secreted</location>
    </subcellularLocation>
</comment>